<organism evidence="1">
    <name type="scientific">Anguilla anguilla</name>
    <name type="common">European freshwater eel</name>
    <name type="synonym">Muraena anguilla</name>
    <dbReference type="NCBI Taxonomy" id="7936"/>
    <lineage>
        <taxon>Eukaryota</taxon>
        <taxon>Metazoa</taxon>
        <taxon>Chordata</taxon>
        <taxon>Craniata</taxon>
        <taxon>Vertebrata</taxon>
        <taxon>Euteleostomi</taxon>
        <taxon>Actinopterygii</taxon>
        <taxon>Neopterygii</taxon>
        <taxon>Teleostei</taxon>
        <taxon>Anguilliformes</taxon>
        <taxon>Anguillidae</taxon>
        <taxon>Anguilla</taxon>
    </lineage>
</organism>
<reference evidence="1" key="2">
    <citation type="journal article" date="2015" name="Fish Shellfish Immunol.">
        <title>Early steps in the European eel (Anguilla anguilla)-Vibrio vulnificus interaction in the gills: Role of the RtxA13 toxin.</title>
        <authorList>
            <person name="Callol A."/>
            <person name="Pajuelo D."/>
            <person name="Ebbesson L."/>
            <person name="Teles M."/>
            <person name="MacKenzie S."/>
            <person name="Amaro C."/>
        </authorList>
    </citation>
    <scope>NUCLEOTIDE SEQUENCE</scope>
</reference>
<accession>A0A0E9TWD7</accession>
<reference evidence="1" key="1">
    <citation type="submission" date="2014-11" db="EMBL/GenBank/DDBJ databases">
        <authorList>
            <person name="Amaro Gonzalez C."/>
        </authorList>
    </citation>
    <scope>NUCLEOTIDE SEQUENCE</scope>
</reference>
<dbReference type="AlphaFoldDB" id="A0A0E9TWD7"/>
<protein>
    <submittedName>
        <fullName evidence="1">Uncharacterized protein</fullName>
    </submittedName>
</protein>
<proteinExistence type="predicted"/>
<sequence>MNIRSMRVPLVLFCEGSTKNVSFCGYILGLYQMFLSRKTF</sequence>
<evidence type="ECO:0000313" key="1">
    <source>
        <dbReference type="EMBL" id="JAH57994.1"/>
    </source>
</evidence>
<name>A0A0E9TWD7_ANGAN</name>
<dbReference type="EMBL" id="GBXM01050583">
    <property type="protein sequence ID" value="JAH57994.1"/>
    <property type="molecule type" value="Transcribed_RNA"/>
</dbReference>